<accession>A0A5A7Q2R7</accession>
<reference evidence="2" key="1">
    <citation type="journal article" date="2019" name="Curr. Biol.">
        <title>Genome Sequence of Striga asiatica Provides Insight into the Evolution of Plant Parasitism.</title>
        <authorList>
            <person name="Yoshida S."/>
            <person name="Kim S."/>
            <person name="Wafula E.K."/>
            <person name="Tanskanen J."/>
            <person name="Kim Y.M."/>
            <person name="Honaas L."/>
            <person name="Yang Z."/>
            <person name="Spallek T."/>
            <person name="Conn C.E."/>
            <person name="Ichihashi Y."/>
            <person name="Cheong K."/>
            <person name="Cui S."/>
            <person name="Der J.P."/>
            <person name="Gundlach H."/>
            <person name="Jiao Y."/>
            <person name="Hori C."/>
            <person name="Ishida J.K."/>
            <person name="Kasahara H."/>
            <person name="Kiba T."/>
            <person name="Kim M.S."/>
            <person name="Koo N."/>
            <person name="Laohavisit A."/>
            <person name="Lee Y.H."/>
            <person name="Lumba S."/>
            <person name="McCourt P."/>
            <person name="Mortimer J.C."/>
            <person name="Mutuku J.M."/>
            <person name="Nomura T."/>
            <person name="Sasaki-Sekimoto Y."/>
            <person name="Seto Y."/>
            <person name="Wang Y."/>
            <person name="Wakatake T."/>
            <person name="Sakakibara H."/>
            <person name="Demura T."/>
            <person name="Yamaguchi S."/>
            <person name="Yoneyama K."/>
            <person name="Manabe R.I."/>
            <person name="Nelson D.C."/>
            <person name="Schulman A.H."/>
            <person name="Timko M.P."/>
            <person name="dePamphilis C.W."/>
            <person name="Choi D."/>
            <person name="Shirasu K."/>
        </authorList>
    </citation>
    <scope>NUCLEOTIDE SEQUENCE [LARGE SCALE GENOMIC DNA]</scope>
    <source>
        <strain evidence="2">cv. UVA1</strain>
    </source>
</reference>
<dbReference type="Proteomes" id="UP000325081">
    <property type="component" value="Unassembled WGS sequence"/>
</dbReference>
<organism evidence="1 2">
    <name type="scientific">Striga asiatica</name>
    <name type="common">Asiatic witchweed</name>
    <name type="synonym">Buchnera asiatica</name>
    <dbReference type="NCBI Taxonomy" id="4170"/>
    <lineage>
        <taxon>Eukaryota</taxon>
        <taxon>Viridiplantae</taxon>
        <taxon>Streptophyta</taxon>
        <taxon>Embryophyta</taxon>
        <taxon>Tracheophyta</taxon>
        <taxon>Spermatophyta</taxon>
        <taxon>Magnoliopsida</taxon>
        <taxon>eudicotyledons</taxon>
        <taxon>Gunneridae</taxon>
        <taxon>Pentapetalae</taxon>
        <taxon>asterids</taxon>
        <taxon>lamiids</taxon>
        <taxon>Lamiales</taxon>
        <taxon>Orobanchaceae</taxon>
        <taxon>Buchnereae</taxon>
        <taxon>Striga</taxon>
    </lineage>
</organism>
<name>A0A5A7Q2R7_STRAF</name>
<evidence type="ECO:0000313" key="2">
    <source>
        <dbReference type="Proteomes" id="UP000325081"/>
    </source>
</evidence>
<proteinExistence type="predicted"/>
<comment type="caution">
    <text evidence="1">The sequence shown here is derived from an EMBL/GenBank/DDBJ whole genome shotgun (WGS) entry which is preliminary data.</text>
</comment>
<protein>
    <submittedName>
        <fullName evidence="1">Vascular endothelial growth factor receptor 2</fullName>
    </submittedName>
</protein>
<keyword evidence="2" id="KW-1185">Reference proteome</keyword>
<dbReference type="AlphaFoldDB" id="A0A5A7Q2R7"/>
<dbReference type="EMBL" id="BKCP01005572">
    <property type="protein sequence ID" value="GER39138.1"/>
    <property type="molecule type" value="Genomic_DNA"/>
</dbReference>
<keyword evidence="1" id="KW-0675">Receptor</keyword>
<sequence length="173" mass="19371">MYSLISKSGFSALDRWVEKRNQRKIQERAAKEKRDEQSQVCLSISSLSALRYSCLPWQGIFHPVTVVRKKKLVNVDLPPLFQAGQRDSEVGDGMGLNIDLVSYRPSLNRLSPDSGGFTPSFINRHEQSLSSNFSISTGQYSRLGFHHLLFLLSSKGGRRSGAVKQIRTQIGTS</sequence>
<evidence type="ECO:0000313" key="1">
    <source>
        <dbReference type="EMBL" id="GER39138.1"/>
    </source>
</evidence>
<gene>
    <name evidence="1" type="ORF">STAS_15692</name>
</gene>